<feature type="signal peptide" evidence="1">
    <location>
        <begin position="1"/>
        <end position="18"/>
    </location>
</feature>
<dbReference type="KEGG" id="nzl:D0T92_06485"/>
<evidence type="ECO:0000313" key="3">
    <source>
        <dbReference type="Proteomes" id="UP000325713"/>
    </source>
</evidence>
<dbReference type="AlphaFoldDB" id="A0A5J6PYI6"/>
<keyword evidence="3" id="KW-1185">Reference proteome</keyword>
<accession>A0A5J6PYI6</accession>
<organism evidence="2 3">
    <name type="scientific">Neisseria zalophi</name>
    <dbReference type="NCBI Taxonomy" id="640030"/>
    <lineage>
        <taxon>Bacteria</taxon>
        <taxon>Pseudomonadati</taxon>
        <taxon>Pseudomonadota</taxon>
        <taxon>Betaproteobacteria</taxon>
        <taxon>Neisseriales</taxon>
        <taxon>Neisseriaceae</taxon>
        <taxon>Neisseria</taxon>
    </lineage>
</organism>
<dbReference type="RefSeq" id="WP_151053006.1">
    <property type="nucleotide sequence ID" value="NZ_CP031700.1"/>
</dbReference>
<keyword evidence="1" id="KW-0732">Signal</keyword>
<reference evidence="2 3" key="1">
    <citation type="submission" date="2018-08" db="EMBL/GenBank/DDBJ databases">
        <title>Neisseria zalophi ATCC BAA-2455 complete genome.</title>
        <authorList>
            <person name="Veseli I.A."/>
            <person name="Buttler R."/>
            <person name="Mascarenhas dos Santos A.C."/>
            <person name="Pombert J.-F."/>
        </authorList>
    </citation>
    <scope>NUCLEOTIDE SEQUENCE [LARGE SCALE GENOMIC DNA]</scope>
    <source>
        <strain evidence="2 3">ATCC BAA-2455</strain>
    </source>
</reference>
<evidence type="ECO:0000256" key="1">
    <source>
        <dbReference type="SAM" id="SignalP"/>
    </source>
</evidence>
<dbReference type="PROSITE" id="PS51257">
    <property type="entry name" value="PROKAR_LIPOPROTEIN"/>
    <property type="match status" value="1"/>
</dbReference>
<dbReference type="Proteomes" id="UP000325713">
    <property type="component" value="Chromosome"/>
</dbReference>
<protein>
    <submittedName>
        <fullName evidence="2">NemA protein</fullName>
    </submittedName>
</protein>
<dbReference type="EMBL" id="CP031700">
    <property type="protein sequence ID" value="QEY26203.1"/>
    <property type="molecule type" value="Genomic_DNA"/>
</dbReference>
<name>A0A5J6PYI6_9NEIS</name>
<evidence type="ECO:0000313" key="2">
    <source>
        <dbReference type="EMBL" id="QEY26203.1"/>
    </source>
</evidence>
<proteinExistence type="predicted"/>
<feature type="chain" id="PRO_5023892091" evidence="1">
    <location>
        <begin position="19"/>
        <end position="159"/>
    </location>
</feature>
<dbReference type="OrthoDB" id="7054253at2"/>
<sequence>MKNILFAGLLVTTLSACSVGTPGMSVGVGLGTGIGRHIGLGTSINIPVGTNIGKAENNSIKTVEEPIVTYFDAQGKISNSAVKGGFHRQLLHRRGNEYVVQDFYSDNNRKRTDPYTVDRKHLLEFRAHPENGTLTVYAYNGNIMQQQTYQKGRLVNARY</sequence>
<gene>
    <name evidence="2" type="ORF">D0T92_06485</name>
</gene>